<dbReference type="GO" id="GO:0006508">
    <property type="term" value="P:proteolysis"/>
    <property type="evidence" value="ECO:0007669"/>
    <property type="project" value="UniProtKB-KW"/>
</dbReference>
<dbReference type="STRING" id="283909.R7VIV9"/>
<evidence type="ECO:0000256" key="5">
    <source>
        <dbReference type="ARBA" id="ARBA00022490"/>
    </source>
</evidence>
<evidence type="ECO:0000259" key="11">
    <source>
        <dbReference type="Pfam" id="PF00561"/>
    </source>
</evidence>
<evidence type="ECO:0000313" key="12">
    <source>
        <dbReference type="EMBL" id="ELU16211.1"/>
    </source>
</evidence>
<dbReference type="GO" id="GO:0004177">
    <property type="term" value="F:aminopeptidase activity"/>
    <property type="evidence" value="ECO:0007669"/>
    <property type="project" value="UniProtKB-UniRule"/>
</dbReference>
<dbReference type="InterPro" id="IPR000073">
    <property type="entry name" value="AB_hydrolase_1"/>
</dbReference>
<evidence type="ECO:0000256" key="9">
    <source>
        <dbReference type="PIRSR" id="PIRSR006431-1"/>
    </source>
</evidence>
<dbReference type="EnsemblMetazoa" id="CapteT158387">
    <property type="protein sequence ID" value="CapteP158387"/>
    <property type="gene ID" value="CapteG158387"/>
</dbReference>
<dbReference type="InterPro" id="IPR002410">
    <property type="entry name" value="Peptidase_S33"/>
</dbReference>
<dbReference type="PANTHER" id="PTHR43722:SF1">
    <property type="entry name" value="PROLINE IMINOPEPTIDASE"/>
    <property type="match status" value="1"/>
</dbReference>
<evidence type="ECO:0000313" key="13">
    <source>
        <dbReference type="EnsemblMetazoa" id="CapteP158387"/>
    </source>
</evidence>
<feature type="active site" description="Nucleophile" evidence="9">
    <location>
        <position position="119"/>
    </location>
</feature>
<reference evidence="12 14" key="2">
    <citation type="journal article" date="2013" name="Nature">
        <title>Insights into bilaterian evolution from three spiralian genomes.</title>
        <authorList>
            <person name="Simakov O."/>
            <person name="Marletaz F."/>
            <person name="Cho S.J."/>
            <person name="Edsinger-Gonzales E."/>
            <person name="Havlak P."/>
            <person name="Hellsten U."/>
            <person name="Kuo D.H."/>
            <person name="Larsson T."/>
            <person name="Lv J."/>
            <person name="Arendt D."/>
            <person name="Savage R."/>
            <person name="Osoegawa K."/>
            <person name="de Jong P."/>
            <person name="Grimwood J."/>
            <person name="Chapman J.A."/>
            <person name="Shapiro H."/>
            <person name="Aerts A."/>
            <person name="Otillar R.P."/>
            <person name="Terry A.Y."/>
            <person name="Boore J.L."/>
            <person name="Grigoriev I.V."/>
            <person name="Lindberg D.R."/>
            <person name="Seaver E.C."/>
            <person name="Weisblat D.A."/>
            <person name="Putnam N.H."/>
            <person name="Rokhsar D.S."/>
        </authorList>
    </citation>
    <scope>NUCLEOTIDE SEQUENCE</scope>
    <source>
        <strain evidence="12 14">I ESC-2004</strain>
    </source>
</reference>
<dbReference type="Pfam" id="PF00561">
    <property type="entry name" value="Abhydrolase_1"/>
    <property type="match status" value="1"/>
</dbReference>
<dbReference type="EMBL" id="KB293253">
    <property type="protein sequence ID" value="ELU16211.1"/>
    <property type="molecule type" value="Genomic_DNA"/>
</dbReference>
<dbReference type="SUPFAM" id="SSF53474">
    <property type="entry name" value="alpha/beta-Hydrolases"/>
    <property type="match status" value="1"/>
</dbReference>
<gene>
    <name evidence="12" type="ORF">CAPTEDRAFT_158387</name>
</gene>
<dbReference type="PRINTS" id="PR00111">
    <property type="entry name" value="ABHYDROLASE"/>
</dbReference>
<keyword evidence="5 8" id="KW-0963">Cytoplasm</keyword>
<reference evidence="13" key="3">
    <citation type="submission" date="2015-06" db="UniProtKB">
        <authorList>
            <consortium name="EnsemblMetazoa"/>
        </authorList>
    </citation>
    <scope>IDENTIFICATION</scope>
</reference>
<dbReference type="InterPro" id="IPR005944">
    <property type="entry name" value="Pro_iminopeptidase"/>
</dbReference>
<dbReference type="OMA" id="ELRWFYQ"/>
<protein>
    <recommendedName>
        <fullName evidence="8 10">Proline iminopeptidase</fullName>
        <shortName evidence="8">PIP</shortName>
        <ecNumber evidence="8 10">3.4.11.5</ecNumber>
    </recommendedName>
    <alternativeName>
        <fullName evidence="8">Prolyl aminopeptidase</fullName>
    </alternativeName>
</protein>
<evidence type="ECO:0000313" key="14">
    <source>
        <dbReference type="Proteomes" id="UP000014760"/>
    </source>
</evidence>
<evidence type="ECO:0000256" key="3">
    <source>
        <dbReference type="ARBA" id="ARBA00010088"/>
    </source>
</evidence>
<keyword evidence="6 8" id="KW-0645">Protease</keyword>
<evidence type="ECO:0000256" key="2">
    <source>
        <dbReference type="ARBA" id="ARBA00004496"/>
    </source>
</evidence>
<keyword evidence="7 8" id="KW-0378">Hydrolase</keyword>
<name>R7VIV9_CAPTE</name>
<evidence type="ECO:0000256" key="4">
    <source>
        <dbReference type="ARBA" id="ARBA00022438"/>
    </source>
</evidence>
<dbReference type="EC" id="3.4.11.5" evidence="8 10"/>
<dbReference type="HOGENOM" id="CLU_043739_2_2_1"/>
<evidence type="ECO:0000256" key="6">
    <source>
        <dbReference type="ARBA" id="ARBA00022670"/>
    </source>
</evidence>
<dbReference type="OrthoDB" id="10249433at2759"/>
<evidence type="ECO:0000256" key="1">
    <source>
        <dbReference type="ARBA" id="ARBA00001585"/>
    </source>
</evidence>
<evidence type="ECO:0000256" key="10">
    <source>
        <dbReference type="RuleBase" id="RU003421"/>
    </source>
</evidence>
<comment type="subcellular location">
    <subcellularLocation>
        <location evidence="2 8">Cytoplasm</location>
    </subcellularLocation>
</comment>
<comment type="catalytic activity">
    <reaction evidence="1 8 10">
        <text>Release of N-terminal proline from a peptide.</text>
        <dbReference type="EC" id="3.4.11.5"/>
    </reaction>
</comment>
<feature type="domain" description="AB hydrolase-1" evidence="11">
    <location>
        <begin position="44"/>
        <end position="307"/>
    </location>
</feature>
<organism evidence="12">
    <name type="scientific">Capitella teleta</name>
    <name type="common">Polychaete worm</name>
    <dbReference type="NCBI Taxonomy" id="283909"/>
    <lineage>
        <taxon>Eukaryota</taxon>
        <taxon>Metazoa</taxon>
        <taxon>Spiralia</taxon>
        <taxon>Lophotrochozoa</taxon>
        <taxon>Annelida</taxon>
        <taxon>Polychaeta</taxon>
        <taxon>Sedentaria</taxon>
        <taxon>Scolecida</taxon>
        <taxon>Capitellidae</taxon>
        <taxon>Capitella</taxon>
    </lineage>
</organism>
<sequence length="324" mass="37233">MEMFAPNKPLRDGHPEIEPFDSGHLKVSDLHSVYFEQSGCKNGKPLLFLHGGPGGGTSGSDRRYFDPKVYRIVLMDQRGAGKSTPPAELKDNTTWHLVEDIERLREHLGIDKWVVFGGSWGSTLSLTYAESHPDRVKALILRGIFTLRKSEVQWYYQDGASHIFPDHWDEYLKPIPEAERNDLVAAYHKRLTGDDEEERLRCARHWSRWEMGTSRLHVDPNLMTRSDSDVWALQFARIECHYFINGGFFESESWVLDNVDKIRHIPATIVQGRYDVVCPATTAWQLHKRWPEAEFFLVPDAGHSAREEGIKSMLCHAAQQYSTL</sequence>
<dbReference type="PRINTS" id="PR00793">
    <property type="entry name" value="PROAMNOPTASE"/>
</dbReference>
<dbReference type="NCBIfam" id="TIGR01249">
    <property type="entry name" value="pro_imino_pep_1"/>
    <property type="match status" value="1"/>
</dbReference>
<dbReference type="PANTHER" id="PTHR43722">
    <property type="entry name" value="PROLINE IMINOPEPTIDASE"/>
    <property type="match status" value="1"/>
</dbReference>
<dbReference type="AlphaFoldDB" id="R7VIV9"/>
<reference evidence="14" key="1">
    <citation type="submission" date="2012-12" db="EMBL/GenBank/DDBJ databases">
        <authorList>
            <person name="Hellsten U."/>
            <person name="Grimwood J."/>
            <person name="Chapman J.A."/>
            <person name="Shapiro H."/>
            <person name="Aerts A."/>
            <person name="Otillar R.P."/>
            <person name="Terry A.Y."/>
            <person name="Boore J.L."/>
            <person name="Simakov O."/>
            <person name="Marletaz F."/>
            <person name="Cho S.-J."/>
            <person name="Edsinger-Gonzales E."/>
            <person name="Havlak P."/>
            <person name="Kuo D.-H."/>
            <person name="Larsson T."/>
            <person name="Lv J."/>
            <person name="Arendt D."/>
            <person name="Savage R."/>
            <person name="Osoegawa K."/>
            <person name="de Jong P."/>
            <person name="Lindberg D.R."/>
            <person name="Seaver E.C."/>
            <person name="Weisblat D.A."/>
            <person name="Putnam N.H."/>
            <person name="Grigoriev I.V."/>
            <person name="Rokhsar D.S."/>
        </authorList>
    </citation>
    <scope>NUCLEOTIDE SEQUENCE</scope>
    <source>
        <strain evidence="14">I ESC-2004</strain>
    </source>
</reference>
<evidence type="ECO:0000256" key="8">
    <source>
        <dbReference type="PIRNR" id="PIRNR006431"/>
    </source>
</evidence>
<evidence type="ECO:0000256" key="7">
    <source>
        <dbReference type="ARBA" id="ARBA00022801"/>
    </source>
</evidence>
<accession>R7VIV9</accession>
<keyword evidence="4 8" id="KW-0031">Aminopeptidase</keyword>
<dbReference type="PIRSF" id="PIRSF006431">
    <property type="entry name" value="Pept_S33"/>
    <property type="match status" value="1"/>
</dbReference>
<dbReference type="EMBL" id="AMQN01017557">
    <property type="status" value="NOT_ANNOTATED_CDS"/>
    <property type="molecule type" value="Genomic_DNA"/>
</dbReference>
<dbReference type="InterPro" id="IPR029058">
    <property type="entry name" value="AB_hydrolase_fold"/>
</dbReference>
<dbReference type="Proteomes" id="UP000014760">
    <property type="component" value="Unassembled WGS sequence"/>
</dbReference>
<feature type="active site" description="Proton donor" evidence="9">
    <location>
        <position position="303"/>
    </location>
</feature>
<dbReference type="Gene3D" id="3.40.50.1820">
    <property type="entry name" value="alpha/beta hydrolase"/>
    <property type="match status" value="1"/>
</dbReference>
<proteinExistence type="inferred from homology"/>
<dbReference type="GO" id="GO:0005737">
    <property type="term" value="C:cytoplasm"/>
    <property type="evidence" value="ECO:0007669"/>
    <property type="project" value="UniProtKB-SubCell"/>
</dbReference>
<keyword evidence="14" id="KW-1185">Reference proteome</keyword>
<feature type="active site" evidence="9">
    <location>
        <position position="275"/>
    </location>
</feature>
<comment type="similarity">
    <text evidence="3 8 10">Belongs to the peptidase S33 family.</text>
</comment>